<dbReference type="GO" id="GO:0005886">
    <property type="term" value="C:plasma membrane"/>
    <property type="evidence" value="ECO:0007669"/>
    <property type="project" value="UniProtKB-SubCell"/>
</dbReference>
<dbReference type="InterPro" id="IPR004704">
    <property type="entry name" value="PTS_IID_man"/>
</dbReference>
<dbReference type="EMBL" id="CP031198">
    <property type="protein sequence ID" value="QCZ52593.1"/>
    <property type="molecule type" value="Genomic_DNA"/>
</dbReference>
<feature type="transmembrane region" description="Helical" evidence="9">
    <location>
        <begin position="263"/>
        <end position="281"/>
    </location>
</feature>
<reference evidence="10 11" key="1">
    <citation type="submission" date="2018-07" db="EMBL/GenBank/DDBJ databases">
        <authorList>
            <person name="Feyereisen M."/>
        </authorList>
    </citation>
    <scope>NUCLEOTIDE SEQUENCE [LARGE SCALE GENOMIC DNA]</scope>
    <source>
        <strain evidence="10 11">UCCLBBS449</strain>
    </source>
</reference>
<evidence type="ECO:0000313" key="10">
    <source>
        <dbReference type="EMBL" id="QCZ52593.1"/>
    </source>
</evidence>
<feature type="transmembrane region" description="Helical" evidence="9">
    <location>
        <begin position="183"/>
        <end position="210"/>
    </location>
</feature>
<keyword evidence="5" id="KW-0598">Phosphotransferase system</keyword>
<dbReference type="PANTHER" id="PTHR32502:SF5">
    <property type="entry name" value="N-ACETYLGALACTOSAMINE PERMEASE IID COMPONENT-RELATED"/>
    <property type="match status" value="1"/>
</dbReference>
<evidence type="ECO:0000256" key="2">
    <source>
        <dbReference type="ARBA" id="ARBA00022448"/>
    </source>
</evidence>
<evidence type="ECO:0000256" key="4">
    <source>
        <dbReference type="ARBA" id="ARBA00022597"/>
    </source>
</evidence>
<evidence type="ECO:0000256" key="9">
    <source>
        <dbReference type="SAM" id="Phobius"/>
    </source>
</evidence>
<accession>A0A5B7XY17</accession>
<keyword evidence="7 9" id="KW-1133">Transmembrane helix</keyword>
<keyword evidence="4" id="KW-0762">Sugar transport</keyword>
<dbReference type="PANTHER" id="PTHR32502">
    <property type="entry name" value="N-ACETYLGALACTOSAMINE PERMEASE II COMPONENT-RELATED"/>
    <property type="match status" value="1"/>
</dbReference>
<keyword evidence="3" id="KW-1003">Cell membrane</keyword>
<sequence length="283" mass="30997">MTCKETANMTDSGAPKTLTLGDQLLIFGRSGWEQAAWNYPRLQNLGFCYIMIPAIRRLYATDQAEMRAAAQRHLELFNTMPYMQSLITGVTLSLEEDRANGKPVSATDINAVKVGMMGSLAGVADPVWWGTWRPILSAFAASLALSGFGIVGPLVFFLGWNLVRLGFRWGAQRWGYRQGLKVVTSLSSGVLQQLTLGASIVGMFVMGAIIPRWTHVRLAPIIATSHQTTLSLQAMMDQLLPGLVPLILTVGCVGLLRRHVKPLWLLAGVFVLGIGGYWLGIFY</sequence>
<evidence type="ECO:0000313" key="11">
    <source>
        <dbReference type="Proteomes" id="UP000307074"/>
    </source>
</evidence>
<organism evidence="10 11">
    <name type="scientific">Levilactobacillus brevis</name>
    <name type="common">Lactobacillus brevis</name>
    <dbReference type="NCBI Taxonomy" id="1580"/>
    <lineage>
        <taxon>Bacteria</taxon>
        <taxon>Bacillati</taxon>
        <taxon>Bacillota</taxon>
        <taxon>Bacilli</taxon>
        <taxon>Lactobacillales</taxon>
        <taxon>Lactobacillaceae</taxon>
        <taxon>Levilactobacillus</taxon>
    </lineage>
</organism>
<dbReference type="PROSITE" id="PS51108">
    <property type="entry name" value="PTS_EIID"/>
    <property type="match status" value="1"/>
</dbReference>
<evidence type="ECO:0000256" key="6">
    <source>
        <dbReference type="ARBA" id="ARBA00022692"/>
    </source>
</evidence>
<evidence type="ECO:0000256" key="8">
    <source>
        <dbReference type="ARBA" id="ARBA00023136"/>
    </source>
</evidence>
<gene>
    <name evidence="10" type="ORF">UCCLBBS449_0620</name>
</gene>
<evidence type="ECO:0000256" key="7">
    <source>
        <dbReference type="ARBA" id="ARBA00022989"/>
    </source>
</evidence>
<comment type="subcellular location">
    <subcellularLocation>
        <location evidence="1">Cell membrane</location>
        <topology evidence="1">Multi-pass membrane protein</topology>
    </subcellularLocation>
</comment>
<dbReference type="Pfam" id="PF03613">
    <property type="entry name" value="EIID-AGA"/>
    <property type="match status" value="1"/>
</dbReference>
<keyword evidence="8 9" id="KW-0472">Membrane</keyword>
<dbReference type="Proteomes" id="UP000307074">
    <property type="component" value="Chromosome"/>
</dbReference>
<protein>
    <submittedName>
        <fullName evidence="10">Mannose-specific PTS system component IID</fullName>
    </submittedName>
</protein>
<evidence type="ECO:0000256" key="5">
    <source>
        <dbReference type="ARBA" id="ARBA00022683"/>
    </source>
</evidence>
<feature type="transmembrane region" description="Helical" evidence="9">
    <location>
        <begin position="239"/>
        <end position="256"/>
    </location>
</feature>
<proteinExistence type="predicted"/>
<keyword evidence="6 9" id="KW-0812">Transmembrane</keyword>
<dbReference type="InterPro" id="IPR050303">
    <property type="entry name" value="GatZ_KbaZ_carbometab"/>
</dbReference>
<feature type="transmembrane region" description="Helical" evidence="9">
    <location>
        <begin position="135"/>
        <end position="163"/>
    </location>
</feature>
<evidence type="ECO:0000256" key="3">
    <source>
        <dbReference type="ARBA" id="ARBA00022475"/>
    </source>
</evidence>
<evidence type="ECO:0000256" key="1">
    <source>
        <dbReference type="ARBA" id="ARBA00004651"/>
    </source>
</evidence>
<dbReference type="AlphaFoldDB" id="A0A5B7XY17"/>
<name>A0A5B7XY17_LEVBR</name>
<keyword evidence="2" id="KW-0813">Transport</keyword>
<dbReference type="GO" id="GO:0009401">
    <property type="term" value="P:phosphoenolpyruvate-dependent sugar phosphotransferase system"/>
    <property type="evidence" value="ECO:0007669"/>
    <property type="project" value="UniProtKB-KW"/>
</dbReference>